<evidence type="ECO:0000313" key="12">
    <source>
        <dbReference type="Proteomes" id="UP000048600"/>
    </source>
</evidence>
<dbReference type="EMBL" id="CSAJ01000499">
    <property type="protein sequence ID" value="COW76907.1"/>
    <property type="molecule type" value="Genomic_DNA"/>
</dbReference>
<accession>A0A0U0SF61</accession>
<reference evidence="8 9" key="2">
    <citation type="submission" date="2015-03" db="EMBL/GenBank/DDBJ databases">
        <authorList>
            <consortium name="Pathogen Informatics"/>
        </authorList>
    </citation>
    <scope>NUCLEOTIDE SEQUENCE [LARGE SCALE GENOMIC DNA]</scope>
    <source>
        <strain evidence="4 13">Bir 172</strain>
        <strain evidence="2 11">G09901357</strain>
        <strain evidence="3 10">H09601792</strain>
        <strain evidence="8">K00500041</strain>
        <strain evidence="6 9">M09401471</strain>
        <strain evidence="7 12">P00601463</strain>
    </source>
</reference>
<dbReference type="EMBL" id="CFOE01000392">
    <property type="protein sequence ID" value="CFE41019.1"/>
    <property type="molecule type" value="Genomic_DNA"/>
</dbReference>
<dbReference type="EMBL" id="CFOH01000361">
    <property type="protein sequence ID" value="CFE53516.1"/>
    <property type="molecule type" value="Genomic_DNA"/>
</dbReference>
<sequence>MCGNIPSSQPVTNTTGNSKPLAVCKVIKVTTPAPCSGISSASATSDTRSRKSASTPVSGTSSSSGPSAAAFSRSVLNSCATLTNSLRLSRRANSCGSVDASSSRRYPVRSSTASTSSPRSSSRRPRSSSNISTKPAIAFSARVFSIGTLPWAAATSASPKPTPVFSAYTATHASARSPIPRRGVLRMRRRLTASPGLSSTRR</sequence>
<dbReference type="EMBL" id="CNGE01000295">
    <property type="protein sequence ID" value="CKS42035.1"/>
    <property type="molecule type" value="Genomic_DNA"/>
</dbReference>
<reference evidence="5" key="1">
    <citation type="submission" date="2015-03" db="EMBL/GenBank/DDBJ databases">
        <authorList>
            <person name="Murphy D."/>
        </authorList>
    </citation>
    <scope>NUCLEOTIDE SEQUENCE [LARGE SCALE GENOMIC DNA]</scope>
    <source>
        <strain evidence="5">K00500041</strain>
    </source>
</reference>
<evidence type="ECO:0000313" key="11">
    <source>
        <dbReference type="Proteomes" id="UP000048289"/>
    </source>
</evidence>
<dbReference type="Proteomes" id="UP000046947">
    <property type="component" value="Unassembled WGS sequence"/>
</dbReference>
<feature type="region of interest" description="Disordered" evidence="1">
    <location>
        <begin position="93"/>
        <end position="133"/>
    </location>
</feature>
<dbReference type="Proteomes" id="UP000048948">
    <property type="component" value="Unassembled WGS sequence"/>
</dbReference>
<feature type="compositionally biased region" description="Low complexity" evidence="1">
    <location>
        <begin position="109"/>
        <end position="120"/>
    </location>
</feature>
<dbReference type="Proteomes" id="UP000044938">
    <property type="component" value="Unassembled WGS sequence"/>
</dbReference>
<evidence type="ECO:0000313" key="2">
    <source>
        <dbReference type="EMBL" id="CFE41019.1"/>
    </source>
</evidence>
<evidence type="ECO:0000313" key="9">
    <source>
        <dbReference type="Proteomes" id="UP000044938"/>
    </source>
</evidence>
<dbReference type="AlphaFoldDB" id="A0A0U0SF61"/>
<evidence type="ECO:0000313" key="4">
    <source>
        <dbReference type="EMBL" id="CKS42035.1"/>
    </source>
</evidence>
<dbReference type="Proteomes" id="UP000038802">
    <property type="component" value="Unassembled WGS sequence"/>
</dbReference>
<dbReference type="Proteomes" id="UP000048600">
    <property type="component" value="Unassembled WGS sequence"/>
</dbReference>
<evidence type="ECO:0000313" key="7">
    <source>
        <dbReference type="EMBL" id="COX25117.1"/>
    </source>
</evidence>
<evidence type="ECO:0000313" key="10">
    <source>
        <dbReference type="Proteomes" id="UP000046947"/>
    </source>
</evidence>
<dbReference type="EMBL" id="CSAE01000370">
    <property type="protein sequence ID" value="COW18599.1"/>
    <property type="molecule type" value="Genomic_DNA"/>
</dbReference>
<gene>
    <name evidence="2" type="ORF">ERS007681_02729</name>
    <name evidence="3" type="ORF">ERS007688_02256</name>
    <name evidence="5" type="ORF">ERS007703_02995</name>
    <name evidence="6" type="ORF">ERS007720_03239</name>
    <name evidence="7" type="ORF">ERS007741_04058</name>
    <name evidence="4" type="ORF">ERS027646_01822</name>
</gene>
<protein>
    <submittedName>
        <fullName evidence="5">Uncharacterized protein</fullName>
    </submittedName>
</protein>
<feature type="compositionally biased region" description="Low complexity" evidence="1">
    <location>
        <begin position="39"/>
        <end position="66"/>
    </location>
</feature>
<evidence type="ECO:0000313" key="6">
    <source>
        <dbReference type="EMBL" id="COW76907.1"/>
    </source>
</evidence>
<evidence type="ECO:0000313" key="8">
    <source>
        <dbReference type="Proteomes" id="UP000038802"/>
    </source>
</evidence>
<dbReference type="EMBL" id="CHKL01000740">
    <property type="protein sequence ID" value="COX25117.1"/>
    <property type="molecule type" value="Genomic_DNA"/>
</dbReference>
<organism evidence="5 8">
    <name type="scientific">Mycobacterium tuberculosis</name>
    <dbReference type="NCBI Taxonomy" id="1773"/>
    <lineage>
        <taxon>Bacteria</taxon>
        <taxon>Bacillati</taxon>
        <taxon>Actinomycetota</taxon>
        <taxon>Actinomycetes</taxon>
        <taxon>Mycobacteriales</taxon>
        <taxon>Mycobacteriaceae</taxon>
        <taxon>Mycobacterium</taxon>
        <taxon>Mycobacterium tuberculosis complex</taxon>
    </lineage>
</organism>
<name>A0A0U0SF61_MYCTX</name>
<evidence type="ECO:0000313" key="5">
    <source>
        <dbReference type="EMBL" id="COW18599.1"/>
    </source>
</evidence>
<evidence type="ECO:0000256" key="1">
    <source>
        <dbReference type="SAM" id="MobiDB-lite"/>
    </source>
</evidence>
<proteinExistence type="predicted"/>
<dbReference type="Proteomes" id="UP000048289">
    <property type="component" value="Unassembled WGS sequence"/>
</dbReference>
<evidence type="ECO:0000313" key="3">
    <source>
        <dbReference type="EMBL" id="CFE53516.1"/>
    </source>
</evidence>
<feature type="region of interest" description="Disordered" evidence="1">
    <location>
        <begin position="35"/>
        <end position="66"/>
    </location>
</feature>
<feature type="compositionally biased region" description="Polar residues" evidence="1">
    <location>
        <begin position="93"/>
        <end position="104"/>
    </location>
</feature>
<evidence type="ECO:0000313" key="13">
    <source>
        <dbReference type="Proteomes" id="UP000048948"/>
    </source>
</evidence>